<dbReference type="KEGG" id="vg:11257653"/>
<evidence type="ECO:0000313" key="1">
    <source>
        <dbReference type="EMBL" id="AEQ32574.1"/>
    </source>
</evidence>
<gene>
    <name evidence="1" type="primary">mg120</name>
</gene>
<dbReference type="EMBL" id="JN258408">
    <property type="protein sequence ID" value="AEQ32574.1"/>
    <property type="molecule type" value="Genomic_DNA"/>
</dbReference>
<dbReference type="RefSeq" id="YP_004894171.1">
    <property type="nucleotide sequence ID" value="NC_016072.1"/>
</dbReference>
<sequence>MHILDHLEDSDKMSFMTTYKEYYDLRIHMTLLKIYLLQVDLTGSFIEVKYHL</sequence>
<dbReference type="GeneID" id="11257653"/>
<accession>G5CR58</accession>
<organism evidence="1">
    <name type="scientific">Megavirus chiliensis</name>
    <dbReference type="NCBI Taxonomy" id="1094892"/>
    <lineage>
        <taxon>Viruses</taxon>
        <taxon>Varidnaviria</taxon>
        <taxon>Bamfordvirae</taxon>
        <taxon>Nucleocytoviricota</taxon>
        <taxon>Megaviricetes</taxon>
        <taxon>Imitervirales</taxon>
        <taxon>Mimiviridae</taxon>
        <taxon>Megamimivirinae</taxon>
        <taxon>Megavirus</taxon>
        <taxon>Megavirus chilense</taxon>
    </lineage>
</organism>
<protein>
    <submittedName>
        <fullName evidence="1">Uncharacterized protein mg120</fullName>
    </submittedName>
</protein>
<proteinExistence type="predicted"/>
<name>G5CR58_9VIRU</name>
<reference evidence="1" key="1">
    <citation type="journal article" date="2011" name="Proc. Natl. Acad. Sci. U.S.A.">
        <title>Distant Mimivirus relative with a larger genome highlights the fundamental features of Megaviridae.</title>
        <authorList>
            <person name="Arslan D."/>
            <person name="Legendre M."/>
            <person name="Seltzer V."/>
            <person name="Abergel C."/>
            <person name="Claverie J.M."/>
        </authorList>
    </citation>
    <scope>NUCLEOTIDE SEQUENCE [LARGE SCALE GENOMIC DNA]</scope>
</reference>